<comment type="caution">
    <text evidence="9">The sequence shown here is derived from an EMBL/GenBank/DDBJ whole genome shotgun (WGS) entry which is preliminary data.</text>
</comment>
<keyword evidence="4 7" id="KW-0812">Transmembrane</keyword>
<feature type="domain" description="Type II secretion system protein GspF" evidence="8">
    <location>
        <begin position="239"/>
        <end position="357"/>
    </location>
</feature>
<dbReference type="InterPro" id="IPR003004">
    <property type="entry name" value="GspF/PilC"/>
</dbReference>
<keyword evidence="3" id="KW-1003">Cell membrane</keyword>
<organism evidence="9 10">
    <name type="scientific">Candidatus Wallbacteria bacterium HGW-Wallbacteria-1</name>
    <dbReference type="NCBI Taxonomy" id="2013854"/>
    <lineage>
        <taxon>Bacteria</taxon>
        <taxon>Candidatus Walliibacteriota</taxon>
    </lineage>
</organism>
<gene>
    <name evidence="9" type="ORF">CVV64_10830</name>
</gene>
<name>A0A2N1PPG0_9BACT</name>
<dbReference type="PANTHER" id="PTHR30012">
    <property type="entry name" value="GENERAL SECRETION PATHWAY PROTEIN"/>
    <property type="match status" value="1"/>
</dbReference>
<comment type="similarity">
    <text evidence="2">Belongs to the GSP F family.</text>
</comment>
<feature type="transmembrane region" description="Helical" evidence="7">
    <location>
        <begin position="334"/>
        <end position="355"/>
    </location>
</feature>
<dbReference type="AlphaFoldDB" id="A0A2N1PPG0"/>
<evidence type="ECO:0000256" key="4">
    <source>
        <dbReference type="ARBA" id="ARBA00022692"/>
    </source>
</evidence>
<evidence type="ECO:0000259" key="8">
    <source>
        <dbReference type="Pfam" id="PF00482"/>
    </source>
</evidence>
<dbReference type="InterPro" id="IPR042094">
    <property type="entry name" value="T2SS_GspF_sf"/>
</dbReference>
<sequence length="365" mass="39429">MMVSSGFQCIFSKGVKMMVMDRSSAIMSIRVQKEILKGMLLGVRSDSPSEGLRFAAQSLCSVQGADALDSLAIQIERGRAWSESLAHIAGVPESIMAAVRSGEATGNLRAALENINANISAQEKVEGRFSQAMAYPRTVGSIFLLLFPFIVYLCRNGCVEFLSIMDGLSGMHDVQLKFMKLMSSIPEWGFIPLLAVCLMMLVALNSQSFITRYMLGFLNIIPGFNRILRSQRLSMLSFNLALLTSGGVPFDEALQACSAGLSPGRFATALDNAKRMASAGSEPWECLSSDTLYPMAIGWYLKRGGSEGLSDSFTDLAEYYAEDMEAISTGLAPILEAVMILVLGIVVGTAVGMIFTPLLRCINGV</sequence>
<evidence type="ECO:0000313" key="10">
    <source>
        <dbReference type="Proteomes" id="UP000233256"/>
    </source>
</evidence>
<evidence type="ECO:0000256" key="6">
    <source>
        <dbReference type="ARBA" id="ARBA00023136"/>
    </source>
</evidence>
<keyword evidence="5 7" id="KW-1133">Transmembrane helix</keyword>
<proteinExistence type="inferred from homology"/>
<feature type="transmembrane region" description="Helical" evidence="7">
    <location>
        <begin position="142"/>
        <end position="164"/>
    </location>
</feature>
<evidence type="ECO:0000256" key="1">
    <source>
        <dbReference type="ARBA" id="ARBA00004651"/>
    </source>
</evidence>
<dbReference type="Pfam" id="PF00482">
    <property type="entry name" value="T2SSF"/>
    <property type="match status" value="2"/>
</dbReference>
<evidence type="ECO:0000313" key="9">
    <source>
        <dbReference type="EMBL" id="PKK90214.1"/>
    </source>
</evidence>
<accession>A0A2N1PPG0</accession>
<dbReference type="EMBL" id="PGXC01000007">
    <property type="protein sequence ID" value="PKK90214.1"/>
    <property type="molecule type" value="Genomic_DNA"/>
</dbReference>
<feature type="transmembrane region" description="Helical" evidence="7">
    <location>
        <begin position="185"/>
        <end position="204"/>
    </location>
</feature>
<evidence type="ECO:0000256" key="7">
    <source>
        <dbReference type="SAM" id="Phobius"/>
    </source>
</evidence>
<evidence type="ECO:0000256" key="2">
    <source>
        <dbReference type="ARBA" id="ARBA00005745"/>
    </source>
</evidence>
<reference evidence="9 10" key="1">
    <citation type="journal article" date="2017" name="ISME J.">
        <title>Potential for microbial H2 and metal transformations associated with novel bacteria and archaea in deep terrestrial subsurface sediments.</title>
        <authorList>
            <person name="Hernsdorf A.W."/>
            <person name="Amano Y."/>
            <person name="Miyakawa K."/>
            <person name="Ise K."/>
            <person name="Suzuki Y."/>
            <person name="Anantharaman K."/>
            <person name="Probst A."/>
            <person name="Burstein D."/>
            <person name="Thomas B.C."/>
            <person name="Banfield J.F."/>
        </authorList>
    </citation>
    <scope>NUCLEOTIDE SEQUENCE [LARGE SCALE GENOMIC DNA]</scope>
    <source>
        <strain evidence="9">HGW-Wallbacteria-1</strain>
    </source>
</reference>
<dbReference type="Gene3D" id="1.20.81.30">
    <property type="entry name" value="Type II secretion system (T2SS), domain F"/>
    <property type="match status" value="2"/>
</dbReference>
<protein>
    <recommendedName>
        <fullName evidence="8">Type II secretion system protein GspF domain-containing protein</fullName>
    </recommendedName>
</protein>
<dbReference type="Proteomes" id="UP000233256">
    <property type="component" value="Unassembled WGS sequence"/>
</dbReference>
<keyword evidence="6 7" id="KW-0472">Membrane</keyword>
<evidence type="ECO:0000256" key="5">
    <source>
        <dbReference type="ARBA" id="ARBA00022989"/>
    </source>
</evidence>
<evidence type="ECO:0000256" key="3">
    <source>
        <dbReference type="ARBA" id="ARBA00022475"/>
    </source>
</evidence>
<dbReference type="InterPro" id="IPR018076">
    <property type="entry name" value="T2SS_GspF_dom"/>
</dbReference>
<feature type="domain" description="Type II secretion system protein GspF" evidence="8">
    <location>
        <begin position="48"/>
        <end position="152"/>
    </location>
</feature>
<dbReference type="GO" id="GO:0005886">
    <property type="term" value="C:plasma membrane"/>
    <property type="evidence" value="ECO:0007669"/>
    <property type="project" value="UniProtKB-SubCell"/>
</dbReference>
<dbReference type="PANTHER" id="PTHR30012:SF0">
    <property type="entry name" value="TYPE II SECRETION SYSTEM PROTEIN F-RELATED"/>
    <property type="match status" value="1"/>
</dbReference>
<comment type="subcellular location">
    <subcellularLocation>
        <location evidence="1">Cell membrane</location>
        <topology evidence="1">Multi-pass membrane protein</topology>
    </subcellularLocation>
</comment>